<organism evidence="1 2">
    <name type="scientific">Antarcticirhabdus aurantiaca</name>
    <dbReference type="NCBI Taxonomy" id="2606717"/>
    <lineage>
        <taxon>Bacteria</taxon>
        <taxon>Pseudomonadati</taxon>
        <taxon>Pseudomonadota</taxon>
        <taxon>Alphaproteobacteria</taxon>
        <taxon>Hyphomicrobiales</taxon>
        <taxon>Aurantimonadaceae</taxon>
        <taxon>Antarcticirhabdus</taxon>
    </lineage>
</organism>
<accession>A0ACD4NJK8</accession>
<proteinExistence type="predicted"/>
<evidence type="ECO:0000313" key="2">
    <source>
        <dbReference type="Proteomes" id="UP001163223"/>
    </source>
</evidence>
<keyword evidence="1" id="KW-0326">Glycosidase</keyword>
<protein>
    <submittedName>
        <fullName evidence="1">Phosphodiester glycosidase family protein</fullName>
    </submittedName>
</protein>
<dbReference type="EMBL" id="CP113520">
    <property type="protein sequence ID" value="WAJ26999.1"/>
    <property type="molecule type" value="Genomic_DNA"/>
</dbReference>
<reference evidence="1" key="1">
    <citation type="submission" date="2022-11" db="EMBL/GenBank/DDBJ databases">
        <title>beta-Carotene-producing bacterium, Jeongeuplla avenae sp. nov., alleviates the salt stress of Arabidopsis seedlings.</title>
        <authorList>
            <person name="Jiang L."/>
            <person name="Lee J."/>
        </authorList>
    </citation>
    <scope>NUCLEOTIDE SEQUENCE</scope>
    <source>
        <strain evidence="1">DY_R2A_6</strain>
    </source>
</reference>
<sequence length="253" mass="27862">MALWPLPILVSSLLGWLMPVPSIPPDHQGLCRTASGAGGDYVVCDVDLERHALRLLAEDANRAPFRNFERARDALAGAGAKLELAVNAGMYHENRRPVGLAVQDGREVTRVNTSDGRNANFTLKPNGIFFVENGRAAVMETERYLAGNHAPDLATQSGPMLLIEGELHPRFIENSPSRYVRNGVCASADGRIVHLVLSRRAVNFWDFALFFRDTLGCRDALFFDGQVSSLFYPALGINYQRDQLGPILAVTDR</sequence>
<name>A0ACD4NJK8_9HYPH</name>
<evidence type="ECO:0000313" key="1">
    <source>
        <dbReference type="EMBL" id="WAJ26999.1"/>
    </source>
</evidence>
<keyword evidence="2" id="KW-1185">Reference proteome</keyword>
<keyword evidence="1" id="KW-0378">Hydrolase</keyword>
<gene>
    <name evidence="1" type="ORF">OXU80_19325</name>
</gene>
<dbReference type="Proteomes" id="UP001163223">
    <property type="component" value="Chromosome"/>
</dbReference>